<keyword evidence="1" id="KW-0812">Transmembrane</keyword>
<dbReference type="AlphaFoldDB" id="A0AAX2J8L2"/>
<name>A0AAX2J8L2_9FUSO</name>
<dbReference type="RefSeq" id="WP_005978143.1">
    <property type="nucleotide sequence ID" value="NZ_CABKNW010000003.1"/>
</dbReference>
<feature type="transmembrane region" description="Helical" evidence="1">
    <location>
        <begin position="206"/>
        <end position="223"/>
    </location>
</feature>
<feature type="transmembrane region" description="Helical" evidence="1">
    <location>
        <begin position="43"/>
        <end position="71"/>
    </location>
</feature>
<gene>
    <name evidence="2" type="ORF">NCTC12112_00583</name>
</gene>
<dbReference type="Proteomes" id="UP000249008">
    <property type="component" value="Chromosome 1"/>
</dbReference>
<dbReference type="KEGG" id="ful:C4N20_10145"/>
<keyword evidence="1" id="KW-0472">Membrane</keyword>
<dbReference type="GeneID" id="78455173"/>
<reference evidence="2 3" key="1">
    <citation type="submission" date="2018-06" db="EMBL/GenBank/DDBJ databases">
        <authorList>
            <consortium name="Pathogen Informatics"/>
            <person name="Doyle S."/>
        </authorList>
    </citation>
    <scope>NUCLEOTIDE SEQUENCE [LARGE SCALE GENOMIC DNA]</scope>
    <source>
        <strain evidence="2 3">NCTC12112</strain>
    </source>
</reference>
<feature type="transmembrane region" description="Helical" evidence="1">
    <location>
        <begin position="235"/>
        <end position="257"/>
    </location>
</feature>
<sequence length="268" mass="31619">MFVVHGMAVAALFMISLMMPIFSFLLPVYKIKKMKELDFRQKVLINIIAIMFIILMNPMLLSIYIGFFIVIELFYYYFEKINYSVKKFDRITITAIVVTAFMAGIFILVKKDVDANLGTLMTMYQQRTNFSMEDVQMIFKELKANSLWLMFTYSMLCSFMTYFSLDKKDYANWEVSYGWVLIYIITFFMSKIFKIDNFYIYNLMEIGKVIFIFFGLKSIYITLNKILKIRILNSFIAIFTSVMFPFAAFVIGVLSGFKINKVLFNEKK</sequence>
<protein>
    <recommendedName>
        <fullName evidence="4">DUF2232 domain-containing protein</fullName>
    </recommendedName>
</protein>
<evidence type="ECO:0008006" key="4">
    <source>
        <dbReference type="Google" id="ProtNLM"/>
    </source>
</evidence>
<feature type="transmembrane region" description="Helical" evidence="1">
    <location>
        <begin position="147"/>
        <end position="165"/>
    </location>
</feature>
<accession>A0AAX2J8L2</accession>
<keyword evidence="1" id="KW-1133">Transmembrane helix</keyword>
<feature type="transmembrane region" description="Helical" evidence="1">
    <location>
        <begin position="91"/>
        <end position="109"/>
    </location>
</feature>
<evidence type="ECO:0000256" key="1">
    <source>
        <dbReference type="SAM" id="Phobius"/>
    </source>
</evidence>
<dbReference type="EMBL" id="LS483487">
    <property type="protein sequence ID" value="SQJ00238.1"/>
    <property type="molecule type" value="Genomic_DNA"/>
</dbReference>
<evidence type="ECO:0000313" key="3">
    <source>
        <dbReference type="Proteomes" id="UP000249008"/>
    </source>
</evidence>
<feature type="transmembrane region" description="Helical" evidence="1">
    <location>
        <begin position="6"/>
        <end position="31"/>
    </location>
</feature>
<feature type="transmembrane region" description="Helical" evidence="1">
    <location>
        <begin position="177"/>
        <end position="194"/>
    </location>
</feature>
<evidence type="ECO:0000313" key="2">
    <source>
        <dbReference type="EMBL" id="SQJ00238.1"/>
    </source>
</evidence>
<organism evidence="2 3">
    <name type="scientific">Fusobacterium ulcerans</name>
    <dbReference type="NCBI Taxonomy" id="861"/>
    <lineage>
        <taxon>Bacteria</taxon>
        <taxon>Fusobacteriati</taxon>
        <taxon>Fusobacteriota</taxon>
        <taxon>Fusobacteriia</taxon>
        <taxon>Fusobacteriales</taxon>
        <taxon>Fusobacteriaceae</taxon>
        <taxon>Fusobacterium</taxon>
    </lineage>
</organism>
<proteinExistence type="predicted"/>